<feature type="region of interest" description="Disordered" evidence="7">
    <location>
        <begin position="73"/>
        <end position="96"/>
    </location>
</feature>
<dbReference type="SUPFAM" id="SSF57959">
    <property type="entry name" value="Leucine zipper domain"/>
    <property type="match status" value="1"/>
</dbReference>
<feature type="compositionally biased region" description="Polar residues" evidence="7">
    <location>
        <begin position="194"/>
        <end position="205"/>
    </location>
</feature>
<feature type="domain" description="BZIP" evidence="8">
    <location>
        <begin position="23"/>
        <end position="74"/>
    </location>
</feature>
<dbReference type="Gene3D" id="1.20.5.170">
    <property type="match status" value="1"/>
</dbReference>
<dbReference type="EMBL" id="JABXXO010000003">
    <property type="protein sequence ID" value="KAF7782131.1"/>
    <property type="molecule type" value="Genomic_DNA"/>
</dbReference>
<dbReference type="Proteomes" id="UP000629468">
    <property type="component" value="Unassembled WGS sequence"/>
</dbReference>
<comment type="similarity">
    <text evidence="2">Belongs to the bZIP family.</text>
</comment>
<reference evidence="9 10" key="1">
    <citation type="journal article" name="Sci. Rep.">
        <title>Telomere-to-telomere assembled and centromere annotated genomes of the two main subspecies of the button mushroom Agaricus bisporus reveal especially polymorphic chromosome ends.</title>
        <authorList>
            <person name="Sonnenberg A.S.M."/>
            <person name="Sedaghat-Telgerd N."/>
            <person name="Lavrijssen B."/>
            <person name="Ohm R.A."/>
            <person name="Hendrickx P.M."/>
            <person name="Scholtmeijer K."/>
            <person name="Baars J.J.P."/>
            <person name="van Peer A."/>
        </authorList>
    </citation>
    <scope>NUCLEOTIDE SEQUENCE [LARGE SCALE GENOMIC DNA]</scope>
    <source>
        <strain evidence="9 10">H119_p4</strain>
    </source>
</reference>
<comment type="subcellular location">
    <subcellularLocation>
        <location evidence="1">Nucleus</location>
    </subcellularLocation>
</comment>
<evidence type="ECO:0000256" key="5">
    <source>
        <dbReference type="ARBA" id="ARBA00023163"/>
    </source>
</evidence>
<feature type="compositionally biased region" description="Pro residues" evidence="7">
    <location>
        <begin position="134"/>
        <end position="145"/>
    </location>
</feature>
<comment type="caution">
    <text evidence="9">The sequence shown here is derived from an EMBL/GenBank/DDBJ whole genome shotgun (WGS) entry which is preliminary data.</text>
</comment>
<keyword evidence="4" id="KW-0238">DNA-binding</keyword>
<evidence type="ECO:0000256" key="4">
    <source>
        <dbReference type="ARBA" id="ARBA00023125"/>
    </source>
</evidence>
<evidence type="ECO:0000256" key="3">
    <source>
        <dbReference type="ARBA" id="ARBA00023015"/>
    </source>
</evidence>
<keyword evidence="6" id="KW-0539">Nucleus</keyword>
<feature type="compositionally biased region" description="Low complexity" evidence="7">
    <location>
        <begin position="167"/>
        <end position="188"/>
    </location>
</feature>
<evidence type="ECO:0000256" key="7">
    <source>
        <dbReference type="SAM" id="MobiDB-lite"/>
    </source>
</evidence>
<dbReference type="AlphaFoldDB" id="A0A8H7KJ68"/>
<dbReference type="GO" id="GO:0003700">
    <property type="term" value="F:DNA-binding transcription factor activity"/>
    <property type="evidence" value="ECO:0007669"/>
    <property type="project" value="InterPro"/>
</dbReference>
<dbReference type="PROSITE" id="PS50217">
    <property type="entry name" value="BZIP"/>
    <property type="match status" value="1"/>
</dbReference>
<dbReference type="PANTHER" id="PTHR47416">
    <property type="entry name" value="BASIC-LEUCINE ZIPPER TRANSCRIPTION FACTOR F-RELATED"/>
    <property type="match status" value="1"/>
</dbReference>
<proteinExistence type="inferred from homology"/>
<evidence type="ECO:0000256" key="6">
    <source>
        <dbReference type="ARBA" id="ARBA00023242"/>
    </source>
</evidence>
<accession>A0A8H7KJ68</accession>
<evidence type="ECO:0000259" key="8">
    <source>
        <dbReference type="PROSITE" id="PS50217"/>
    </source>
</evidence>
<dbReference type="SMART" id="SM00338">
    <property type="entry name" value="BRLZ"/>
    <property type="match status" value="1"/>
</dbReference>
<feature type="compositionally biased region" description="Basic and acidic residues" evidence="7">
    <location>
        <begin position="7"/>
        <end position="27"/>
    </location>
</feature>
<dbReference type="PANTHER" id="PTHR47416:SF8">
    <property type="entry name" value="BASIC-LEUCINE ZIPPER TRANSCRIPTION FACTOR E-RELATED"/>
    <property type="match status" value="1"/>
</dbReference>
<dbReference type="GO" id="GO:0003677">
    <property type="term" value="F:DNA binding"/>
    <property type="evidence" value="ECO:0007669"/>
    <property type="project" value="UniProtKB-KW"/>
</dbReference>
<evidence type="ECO:0000313" key="10">
    <source>
        <dbReference type="Proteomes" id="UP000629468"/>
    </source>
</evidence>
<evidence type="ECO:0000256" key="2">
    <source>
        <dbReference type="ARBA" id="ARBA00007163"/>
    </source>
</evidence>
<dbReference type="Pfam" id="PF07716">
    <property type="entry name" value="bZIP_2"/>
    <property type="match status" value="1"/>
</dbReference>
<dbReference type="CDD" id="cd14812">
    <property type="entry name" value="bZIP_u3"/>
    <property type="match status" value="1"/>
</dbReference>
<keyword evidence="5" id="KW-0804">Transcription</keyword>
<dbReference type="PROSITE" id="PS00036">
    <property type="entry name" value="BZIP_BASIC"/>
    <property type="match status" value="1"/>
</dbReference>
<evidence type="ECO:0000256" key="1">
    <source>
        <dbReference type="ARBA" id="ARBA00004123"/>
    </source>
</evidence>
<feature type="region of interest" description="Disordered" evidence="7">
    <location>
        <begin position="1"/>
        <end position="45"/>
    </location>
</feature>
<organism evidence="9 10">
    <name type="scientific">Agaricus bisporus var. burnettii</name>
    <dbReference type="NCBI Taxonomy" id="192524"/>
    <lineage>
        <taxon>Eukaryota</taxon>
        <taxon>Fungi</taxon>
        <taxon>Dikarya</taxon>
        <taxon>Basidiomycota</taxon>
        <taxon>Agaricomycotina</taxon>
        <taxon>Agaricomycetes</taxon>
        <taxon>Agaricomycetidae</taxon>
        <taxon>Agaricales</taxon>
        <taxon>Agaricineae</taxon>
        <taxon>Agaricaceae</taxon>
        <taxon>Agaricus</taxon>
    </lineage>
</organism>
<evidence type="ECO:0000313" key="9">
    <source>
        <dbReference type="EMBL" id="KAF7782131.1"/>
    </source>
</evidence>
<protein>
    <submittedName>
        <fullName evidence="9">Transcriptional regulator family: bZIP</fullName>
    </submittedName>
</protein>
<dbReference type="GO" id="GO:0005634">
    <property type="term" value="C:nucleus"/>
    <property type="evidence" value="ECO:0007669"/>
    <property type="project" value="UniProtKB-SubCell"/>
</dbReference>
<dbReference type="InterPro" id="IPR046347">
    <property type="entry name" value="bZIP_sf"/>
</dbReference>
<keyword evidence="3" id="KW-0805">Transcription regulation</keyword>
<dbReference type="InterPro" id="IPR004827">
    <property type="entry name" value="bZIP"/>
</dbReference>
<gene>
    <name evidence="9" type="ORF">Agabi119p4_1507</name>
</gene>
<name>A0A8H7KJ68_AGABI</name>
<feature type="region of interest" description="Disordered" evidence="7">
    <location>
        <begin position="129"/>
        <end position="214"/>
    </location>
</feature>
<sequence length="359" mass="39214">MMSPSHDSSEPLRKRARSDQSSEERKEARAHRNRIAAQNSRDRRKAHFSYLERRVNELEDENRQLRVSIGLLSQGHPAPTTLPVVPIPPKSPEDLARDRENAELKERIRTLERGWDAVVKALAAQGLPTGLGPAPAPPLSHPQPSPAIALPSPTPSHSSLDFDSDMSTSSTPVFVPTSSTSPSPSPRSIPIANSEEQSTKSTQQDSTRHLARVASTDSVALQRVVLSRPSSPQTAVDEQAMEELFREILVPVPSSETVNTSVNIEEGEDKEEKASLAEVRSESNADKDVQINDLEALSSDDPSVDWANEIEMQKLLDSLQTTAAQQPLTGQDFTMSTDLGLGLSWNELEGINANSVDVF</sequence>